<name>A5FXY4_ACICJ</name>
<dbReference type="EMBL" id="CP000697">
    <property type="protein sequence ID" value="ABQ30466.1"/>
    <property type="molecule type" value="Genomic_DNA"/>
</dbReference>
<organism evidence="2 3">
    <name type="scientific">Acidiphilium cryptum (strain JF-5)</name>
    <dbReference type="NCBI Taxonomy" id="349163"/>
    <lineage>
        <taxon>Bacteria</taxon>
        <taxon>Pseudomonadati</taxon>
        <taxon>Pseudomonadota</taxon>
        <taxon>Alphaproteobacteria</taxon>
        <taxon>Acetobacterales</taxon>
        <taxon>Acidocellaceae</taxon>
        <taxon>Acidiphilium</taxon>
    </lineage>
</organism>
<dbReference type="STRING" id="349163.Acry_1255"/>
<dbReference type="HOGENOM" id="CLU_116159_0_0_5"/>
<evidence type="ECO:0000313" key="2">
    <source>
        <dbReference type="EMBL" id="ABQ30466.1"/>
    </source>
</evidence>
<dbReference type="InterPro" id="IPR027961">
    <property type="entry name" value="DUF4442"/>
</dbReference>
<gene>
    <name evidence="2" type="ordered locus">Acry_1255</name>
</gene>
<dbReference type="InterPro" id="IPR029069">
    <property type="entry name" value="HotDog_dom_sf"/>
</dbReference>
<dbReference type="eggNOG" id="COG2050">
    <property type="taxonomic scope" value="Bacteria"/>
</dbReference>
<proteinExistence type="predicted"/>
<feature type="region of interest" description="Disordered" evidence="1">
    <location>
        <begin position="1"/>
        <end position="21"/>
    </location>
</feature>
<protein>
    <recommendedName>
        <fullName evidence="4">DUF4442 domain-containing protein</fullName>
    </recommendedName>
</protein>
<dbReference type="Pfam" id="PF14539">
    <property type="entry name" value="DUF4442"/>
    <property type="match status" value="1"/>
</dbReference>
<dbReference type="Proteomes" id="UP000000245">
    <property type="component" value="Chromosome"/>
</dbReference>
<evidence type="ECO:0000256" key="1">
    <source>
        <dbReference type="SAM" id="MobiDB-lite"/>
    </source>
</evidence>
<reference evidence="2 3" key="1">
    <citation type="submission" date="2007-05" db="EMBL/GenBank/DDBJ databases">
        <title>Complete sequence of chromosome of Acidiphilium cryptum JF-5.</title>
        <authorList>
            <consortium name="US DOE Joint Genome Institute"/>
            <person name="Copeland A."/>
            <person name="Lucas S."/>
            <person name="Lapidus A."/>
            <person name="Barry K."/>
            <person name="Detter J.C."/>
            <person name="Glavina del Rio T."/>
            <person name="Hammon N."/>
            <person name="Israni S."/>
            <person name="Dalin E."/>
            <person name="Tice H."/>
            <person name="Pitluck S."/>
            <person name="Sims D."/>
            <person name="Brettin T."/>
            <person name="Bruce D."/>
            <person name="Han C."/>
            <person name="Schmutz J."/>
            <person name="Larimer F."/>
            <person name="Land M."/>
            <person name="Hauser L."/>
            <person name="Kyrpides N."/>
            <person name="Kim E."/>
            <person name="Magnuson T."/>
            <person name="Richardson P."/>
        </authorList>
    </citation>
    <scope>NUCLEOTIDE SEQUENCE [LARGE SCALE GENOMIC DNA]</scope>
    <source>
        <strain evidence="2 3">JF-5</strain>
    </source>
</reference>
<dbReference type="RefSeq" id="WP_007424737.1">
    <property type="nucleotide sequence ID" value="NC_009484.1"/>
</dbReference>
<accession>A5FXY4</accession>
<sequence length="179" mass="19997">MPDGARPPGDAAGQGPDRGTLLHRVGVTPGRMRWGMNLYPPYLFSGIRIDSISADWRHCRARIVLRWYNRNAVGTIFGGTLFAVTDGPWALMLMRLLGPDYYVWDRAADIEYVSPGRGTVFTEFAIPPEREAEIRTAAAGGEKVEPWFGNEIRDAAGTLVARARRQLYVRLKPRARPLS</sequence>
<dbReference type="Gene3D" id="3.10.129.10">
    <property type="entry name" value="Hotdog Thioesterase"/>
    <property type="match status" value="1"/>
</dbReference>
<evidence type="ECO:0008006" key="4">
    <source>
        <dbReference type="Google" id="ProtNLM"/>
    </source>
</evidence>
<dbReference type="KEGG" id="acr:Acry_1255"/>
<evidence type="ECO:0000313" key="3">
    <source>
        <dbReference type="Proteomes" id="UP000000245"/>
    </source>
</evidence>
<dbReference type="AlphaFoldDB" id="A5FXY4"/>
<dbReference type="SUPFAM" id="SSF54637">
    <property type="entry name" value="Thioesterase/thiol ester dehydrase-isomerase"/>
    <property type="match status" value="1"/>
</dbReference>
<keyword evidence="3" id="KW-1185">Reference proteome</keyword>